<dbReference type="Proteomes" id="UP000277094">
    <property type="component" value="Unassembled WGS sequence"/>
</dbReference>
<gene>
    <name evidence="1" type="ORF">EFL95_10935</name>
</gene>
<name>A0A3N0DXV2_9ACTN</name>
<proteinExistence type="predicted"/>
<evidence type="ECO:0000313" key="2">
    <source>
        <dbReference type="Proteomes" id="UP000277094"/>
    </source>
</evidence>
<organism evidence="1 2">
    <name type="scientific">Nocardioides marmorisolisilvae</name>
    <dbReference type="NCBI Taxonomy" id="1542737"/>
    <lineage>
        <taxon>Bacteria</taxon>
        <taxon>Bacillati</taxon>
        <taxon>Actinomycetota</taxon>
        <taxon>Actinomycetes</taxon>
        <taxon>Propionibacteriales</taxon>
        <taxon>Nocardioidaceae</taxon>
        <taxon>Nocardioides</taxon>
    </lineage>
</organism>
<keyword evidence="2" id="KW-1185">Reference proteome</keyword>
<reference evidence="1 2" key="1">
    <citation type="submission" date="2018-11" db="EMBL/GenBank/DDBJ databases">
        <authorList>
            <person name="Li F."/>
        </authorList>
    </citation>
    <scope>NUCLEOTIDE SEQUENCE [LARGE SCALE GENOMIC DNA]</scope>
    <source>
        <strain evidence="1 2">KIS18-7</strain>
    </source>
</reference>
<evidence type="ECO:0000313" key="1">
    <source>
        <dbReference type="EMBL" id="RNL80429.1"/>
    </source>
</evidence>
<dbReference type="OrthoDB" id="3290566at2"/>
<comment type="caution">
    <text evidence="1">The sequence shown here is derived from an EMBL/GenBank/DDBJ whole genome shotgun (WGS) entry which is preliminary data.</text>
</comment>
<accession>A0A3N0DXV2</accession>
<sequence>MMGATEAEQITAWVHGRLPEDWFTEAAEVTVDREEITVVGRLERPEGVTDETPPEEAREAAVGRISRFREDTREARIKIAREAEHRFERKVAWGAASGDTRALFTHVAAPVMTRLRQPERQVLDTLVEAGVARSRADALGWCVRLVGEHTEDWLGKLREAMSDVQRLRTEGPQV</sequence>
<protein>
    <submittedName>
        <fullName evidence="1">Uncharacterized protein</fullName>
    </submittedName>
</protein>
<dbReference type="EMBL" id="RJSG01000002">
    <property type="protein sequence ID" value="RNL80429.1"/>
    <property type="molecule type" value="Genomic_DNA"/>
</dbReference>
<dbReference type="AlphaFoldDB" id="A0A3N0DXV2"/>